<dbReference type="AlphaFoldDB" id="A0A087TQD9"/>
<evidence type="ECO:0000256" key="13">
    <source>
        <dbReference type="SAM" id="Phobius"/>
    </source>
</evidence>
<evidence type="ECO:0000256" key="2">
    <source>
        <dbReference type="ARBA" id="ARBA00009841"/>
    </source>
</evidence>
<keyword evidence="13" id="KW-0812">Transmembrane</keyword>
<evidence type="ECO:0000256" key="9">
    <source>
        <dbReference type="ARBA" id="ARBA00079311"/>
    </source>
</evidence>
<keyword evidence="13" id="KW-1133">Transmembrane helix</keyword>
<evidence type="ECO:0000256" key="12">
    <source>
        <dbReference type="ARBA" id="ARBA00093639"/>
    </source>
</evidence>
<protein>
    <recommendedName>
        <fullName evidence="12">28S rRNA (uridine-N(3))-methyltransferase</fullName>
    </recommendedName>
    <alternativeName>
        <fullName evidence="7">Centromere protein 32</fullName>
    </alternativeName>
    <alternativeName>
        <fullName evidence="9">Kinetochore-associated protein</fullName>
    </alternativeName>
    <alternativeName>
        <fullName evidence="8">SPOUT domain-containing methyltransferase 1</fullName>
    </alternativeName>
</protein>
<keyword evidence="3" id="KW-0963">Cytoplasm</keyword>
<dbReference type="SUPFAM" id="SSF75217">
    <property type="entry name" value="alpha/beta knot"/>
    <property type="match status" value="1"/>
</dbReference>
<reference evidence="14 15" key="1">
    <citation type="submission" date="2013-11" db="EMBL/GenBank/DDBJ databases">
        <title>Genome sequencing of Stegodyphus mimosarum.</title>
        <authorList>
            <person name="Bechsgaard J."/>
        </authorList>
    </citation>
    <scope>NUCLEOTIDE SEQUENCE [LARGE SCALE GENOMIC DNA]</scope>
</reference>
<comment type="subcellular location">
    <subcellularLocation>
        <location evidence="1">Cytoplasm</location>
    </subcellularLocation>
</comment>
<dbReference type="GO" id="GO:0032259">
    <property type="term" value="P:methylation"/>
    <property type="evidence" value="ECO:0007669"/>
    <property type="project" value="UniProtKB-KW"/>
</dbReference>
<evidence type="ECO:0000313" key="14">
    <source>
        <dbReference type="EMBL" id="KFM67328.1"/>
    </source>
</evidence>
<keyword evidence="4" id="KW-0489">Methyltransferase</keyword>
<keyword evidence="13" id="KW-0472">Membrane</keyword>
<feature type="non-terminal residue" evidence="14">
    <location>
        <position position="420"/>
    </location>
</feature>
<evidence type="ECO:0000256" key="5">
    <source>
        <dbReference type="ARBA" id="ARBA00022679"/>
    </source>
</evidence>
<dbReference type="OMA" id="FFPIHKD"/>
<dbReference type="OrthoDB" id="361029at2759"/>
<evidence type="ECO:0000256" key="1">
    <source>
        <dbReference type="ARBA" id="ARBA00004496"/>
    </source>
</evidence>
<dbReference type="InterPro" id="IPR003750">
    <property type="entry name" value="Put_MeTrfase-C9orf114-like"/>
</dbReference>
<keyword evidence="15" id="KW-1185">Reference proteome</keyword>
<accession>A0A087TQD9</accession>
<dbReference type="SUPFAM" id="SSF50249">
    <property type="entry name" value="Nucleic acid-binding proteins"/>
    <property type="match status" value="1"/>
</dbReference>
<comment type="similarity">
    <text evidence="2">Belongs to the class IV-like SAM-binding methyltransferase superfamily.</text>
</comment>
<evidence type="ECO:0000256" key="10">
    <source>
        <dbReference type="ARBA" id="ARBA00093228"/>
    </source>
</evidence>
<keyword evidence="5" id="KW-0808">Transferase</keyword>
<dbReference type="InterPro" id="IPR012340">
    <property type="entry name" value="NA-bd_OB-fold"/>
</dbReference>
<name>A0A087TQD9_STEMI</name>
<comment type="function">
    <text evidence="11">S-adenosyl-L-methionine-dependent methyltransferase that specifically methylates the N3 position of a uridine in 28S rRNA. Required for association of the centrosomes with the poles of the bipolar mitotic spindle during metaphase. Also involved in chromosome alignment. May promote centrosome maturation probably by recruiting A-kinase anchor protein AKAP9 to centrosomes in early mitosis. Binds specifically to miRNA MIR145 hairpin, regulates MIR145 expression at a postranscriptional level.</text>
</comment>
<dbReference type="GO" id="GO:0008168">
    <property type="term" value="F:methyltransferase activity"/>
    <property type="evidence" value="ECO:0007669"/>
    <property type="project" value="UniProtKB-KW"/>
</dbReference>
<comment type="subunit">
    <text evidence="6">Interacts with INCA1.</text>
</comment>
<evidence type="ECO:0000256" key="8">
    <source>
        <dbReference type="ARBA" id="ARBA00078957"/>
    </source>
</evidence>
<evidence type="ECO:0000256" key="7">
    <source>
        <dbReference type="ARBA" id="ARBA00075627"/>
    </source>
</evidence>
<dbReference type="Gene3D" id="2.40.50.140">
    <property type="entry name" value="Nucleic acid-binding proteins"/>
    <property type="match status" value="1"/>
</dbReference>
<evidence type="ECO:0000256" key="4">
    <source>
        <dbReference type="ARBA" id="ARBA00022603"/>
    </source>
</evidence>
<gene>
    <name evidence="14" type="ORF">X975_04935</name>
</gene>
<dbReference type="CDD" id="cd18086">
    <property type="entry name" value="HsC9orf114-like"/>
    <property type="match status" value="1"/>
</dbReference>
<comment type="catalytic activity">
    <reaction evidence="10">
        <text>uridine in 28S rRNA + S-adenosyl-L-methionine = N(3)-methyluridine in 28S rRNA + S-adenosyl-L-homocysteine + H(+)</text>
        <dbReference type="Rhea" id="RHEA:83635"/>
        <dbReference type="Rhea" id="RHEA-COMP:20178"/>
        <dbReference type="Rhea" id="RHEA-COMP:20181"/>
        <dbReference type="ChEBI" id="CHEBI:15378"/>
        <dbReference type="ChEBI" id="CHEBI:57856"/>
        <dbReference type="ChEBI" id="CHEBI:59789"/>
        <dbReference type="ChEBI" id="CHEBI:65315"/>
        <dbReference type="ChEBI" id="CHEBI:74502"/>
    </reaction>
    <physiologicalReaction direction="left-to-right" evidence="10">
        <dbReference type="Rhea" id="RHEA:83636"/>
    </physiologicalReaction>
</comment>
<evidence type="ECO:0000256" key="6">
    <source>
        <dbReference type="ARBA" id="ARBA00062137"/>
    </source>
</evidence>
<dbReference type="Pfam" id="PF02598">
    <property type="entry name" value="Methyltrn_RNA_3"/>
    <property type="match status" value="1"/>
</dbReference>
<dbReference type="PANTHER" id="PTHR12150">
    <property type="entry name" value="CLASS IV SAM-BINDING METHYLTRANSFERASE-RELATED"/>
    <property type="match status" value="1"/>
</dbReference>
<organism evidence="14 15">
    <name type="scientific">Stegodyphus mimosarum</name>
    <name type="common">African social velvet spider</name>
    <dbReference type="NCBI Taxonomy" id="407821"/>
    <lineage>
        <taxon>Eukaryota</taxon>
        <taxon>Metazoa</taxon>
        <taxon>Ecdysozoa</taxon>
        <taxon>Arthropoda</taxon>
        <taxon>Chelicerata</taxon>
        <taxon>Arachnida</taxon>
        <taxon>Araneae</taxon>
        <taxon>Araneomorphae</taxon>
        <taxon>Entelegynae</taxon>
        <taxon>Eresoidea</taxon>
        <taxon>Eresidae</taxon>
        <taxon>Stegodyphus</taxon>
    </lineage>
</organism>
<evidence type="ECO:0000256" key="11">
    <source>
        <dbReference type="ARBA" id="ARBA00093377"/>
    </source>
</evidence>
<evidence type="ECO:0000313" key="15">
    <source>
        <dbReference type="Proteomes" id="UP000054359"/>
    </source>
</evidence>
<dbReference type="FunFam" id="2.40.50.140:FF:000170">
    <property type="entry name" value="SPOUT domain containing methyltransferase 1"/>
    <property type="match status" value="1"/>
</dbReference>
<evidence type="ECO:0000256" key="3">
    <source>
        <dbReference type="ARBA" id="ARBA00022490"/>
    </source>
</evidence>
<feature type="transmembrane region" description="Helical" evidence="13">
    <location>
        <begin position="12"/>
        <end position="30"/>
    </location>
</feature>
<proteinExistence type="inferred from homology"/>
<dbReference type="GO" id="GO:0005737">
    <property type="term" value="C:cytoplasm"/>
    <property type="evidence" value="ECO:0007669"/>
    <property type="project" value="UniProtKB-SubCell"/>
</dbReference>
<sequence>MAGHLLRKQIAASINVLYLVTIIFKIWMAIPTPTLLFSFVNIMEKVSKNGNFESLKSSFSKDAVTSGMSWKEWKTKKKEEHKKWKQEKLLKKQKKLEESKKISEEIAASLNDSQIQQDYTISIAVPGSILDNAQSPELKTYLAGQIARAAAIFNVNEIIVFSEIAVTNFDDDDQALKLHKKNHGCVQMVRILQFLECPQYLRKYYFPIHKDLEYAGLLNPLDIPHHLRVDDESPYREGIILNKPVKEGKGSYAYIGLKKTAIVDKIIEPNVRVTVKLDKEQTSKKHYKGKVISPYVPYKYDKIYWGYNVRLAKSLSAVFSECPFKGGYDLSIGTSDKGQDVDSVTFPSFKHLLIIFGGLKGLEGCLEGDETLEANEPNELFNFYLNTCPSQGSRTIRTEEAVLITLSVLRPQLNSVNNSL</sequence>
<dbReference type="InterPro" id="IPR029026">
    <property type="entry name" value="tRNA_m1G_MTases_N"/>
</dbReference>
<dbReference type="STRING" id="407821.A0A087TQD9"/>
<dbReference type="Gene3D" id="3.40.1280.10">
    <property type="match status" value="1"/>
</dbReference>
<dbReference type="PANTHER" id="PTHR12150:SF13">
    <property type="entry name" value="METHYLTRANSFERASE C9ORF114-RELATED"/>
    <property type="match status" value="1"/>
</dbReference>
<dbReference type="Proteomes" id="UP000054359">
    <property type="component" value="Unassembled WGS sequence"/>
</dbReference>
<dbReference type="EMBL" id="KK116286">
    <property type="protein sequence ID" value="KFM67328.1"/>
    <property type="molecule type" value="Genomic_DNA"/>
</dbReference>
<dbReference type="InterPro" id="IPR029028">
    <property type="entry name" value="Alpha/beta_knot_MTases"/>
</dbReference>